<evidence type="ECO:0000256" key="1">
    <source>
        <dbReference type="ARBA" id="ARBA00008857"/>
    </source>
</evidence>
<dbReference type="GO" id="GO:0003677">
    <property type="term" value="F:DNA binding"/>
    <property type="evidence" value="ECO:0007669"/>
    <property type="project" value="UniProtKB-KW"/>
</dbReference>
<dbReference type="Proteomes" id="UP000075182">
    <property type="component" value="Unassembled WGS sequence"/>
</dbReference>
<dbReference type="CDD" id="cd01189">
    <property type="entry name" value="INT_ICEBs1_C_like"/>
    <property type="match status" value="1"/>
</dbReference>
<dbReference type="InterPro" id="IPR050808">
    <property type="entry name" value="Phage_Integrase"/>
</dbReference>
<keyword evidence="2" id="KW-0229">DNA integration</keyword>
<dbReference type="EMBL" id="FIMD01000008">
    <property type="protein sequence ID" value="CYX70800.1"/>
    <property type="molecule type" value="Genomic_DNA"/>
</dbReference>
<dbReference type="Gene3D" id="1.10.443.10">
    <property type="entry name" value="Intergrase catalytic core"/>
    <property type="match status" value="1"/>
</dbReference>
<dbReference type="InterPro" id="IPR013762">
    <property type="entry name" value="Integrase-like_cat_sf"/>
</dbReference>
<keyword evidence="4" id="KW-0233">DNA recombination</keyword>
<dbReference type="InterPro" id="IPR010998">
    <property type="entry name" value="Integrase_recombinase_N"/>
</dbReference>
<protein>
    <submittedName>
        <fullName evidence="5">Integrase</fullName>
    </submittedName>
</protein>
<dbReference type="AlphaFoldDB" id="A0A0N0VAS6"/>
<proteinExistence type="inferred from homology"/>
<dbReference type="GO" id="GO:0006310">
    <property type="term" value="P:DNA recombination"/>
    <property type="evidence" value="ECO:0007669"/>
    <property type="project" value="UniProtKB-KW"/>
</dbReference>
<sequence>MFYKRRETKTGKIRFEVGDSYKDPLTGKWKTASVSYYKDTSSARKKAEFELQEKIENLLNVTQSKINVETILTFKDLREAWFESWCVSVKKQTADREKLVLKRLGEIIGDDYLLTSIKPLLLEKILKDYIRIYDCSASTFSHIRSSLNKILNYGVLHQIYQYNPLLAVKINVSKSKKRKAKLRKKMQFLEVHELLVFFEELSKRRNPNYYDLAIFLLFTGIRIGEAGAVVESSVDLEKAILDVSRSLQSHDLKVDDFYYDEIKTDESERYVRLPQIAVDAYLRALQRSNEFDKYMFKNPKKSFRKSSSVFRTEYGSPITSHSFREIISRIETDLKKNCMERYGFEWKKHVTPHSFRHMHITYLQRGDAPVPLKEIMERVGHVNPETTMGYTHSTIESQNQSILVMEKFALDNNFNFKDLKIWKCKYSQSVFELIEENIEQKSLECSLSTFRTLIGINESYAPRHITANILPRVKEDISKYIDHFEIITIRKQDTSQKVDGYKFVWG</sequence>
<reference evidence="5 6" key="1">
    <citation type="submission" date="2016-02" db="EMBL/GenBank/DDBJ databases">
        <authorList>
            <consortium name="Pathogen Informatics"/>
        </authorList>
    </citation>
    <scope>NUCLEOTIDE SEQUENCE [LARGE SCALE GENOMIC DNA]</scope>
    <source>
        <strain evidence="5 6">SS999</strain>
    </source>
</reference>
<dbReference type="RefSeq" id="WP_024394487.1">
    <property type="nucleotide sequence ID" value="NZ_BDMJ01000037.1"/>
</dbReference>
<evidence type="ECO:0000256" key="3">
    <source>
        <dbReference type="ARBA" id="ARBA00023125"/>
    </source>
</evidence>
<evidence type="ECO:0000256" key="4">
    <source>
        <dbReference type="ARBA" id="ARBA00023172"/>
    </source>
</evidence>
<comment type="similarity">
    <text evidence="1">Belongs to the 'phage' integrase family.</text>
</comment>
<dbReference type="PANTHER" id="PTHR30629:SF2">
    <property type="entry name" value="PROPHAGE INTEGRASE INTS-RELATED"/>
    <property type="match status" value="1"/>
</dbReference>
<accession>A0A0N0VAS6</accession>
<dbReference type="Gene3D" id="1.10.150.130">
    <property type="match status" value="1"/>
</dbReference>
<name>A0A0N0VAS6_STRSU</name>
<dbReference type="Pfam" id="PF00589">
    <property type="entry name" value="Phage_integrase"/>
    <property type="match status" value="1"/>
</dbReference>
<dbReference type="PATRIC" id="fig|1307.472.peg.307"/>
<keyword evidence="3" id="KW-0238">DNA-binding</keyword>
<organism evidence="5 6">
    <name type="scientific">Streptococcus suis</name>
    <dbReference type="NCBI Taxonomy" id="1307"/>
    <lineage>
        <taxon>Bacteria</taxon>
        <taxon>Bacillati</taxon>
        <taxon>Bacillota</taxon>
        <taxon>Bacilli</taxon>
        <taxon>Lactobacillales</taxon>
        <taxon>Streptococcaceae</taxon>
        <taxon>Streptococcus</taxon>
    </lineage>
</organism>
<dbReference type="InterPro" id="IPR002104">
    <property type="entry name" value="Integrase_catalytic"/>
</dbReference>
<gene>
    <name evidence="5" type="primary">Int-Tn_5</name>
    <name evidence="5" type="ORF">ERS132536_01234</name>
</gene>
<dbReference type="PANTHER" id="PTHR30629">
    <property type="entry name" value="PROPHAGE INTEGRASE"/>
    <property type="match status" value="1"/>
</dbReference>
<evidence type="ECO:0000256" key="2">
    <source>
        <dbReference type="ARBA" id="ARBA00022908"/>
    </source>
</evidence>
<dbReference type="PROSITE" id="PS51898">
    <property type="entry name" value="TYR_RECOMBINASE"/>
    <property type="match status" value="1"/>
</dbReference>
<dbReference type="SUPFAM" id="SSF56349">
    <property type="entry name" value="DNA breaking-rejoining enzymes"/>
    <property type="match status" value="1"/>
</dbReference>
<dbReference type="GO" id="GO:0015074">
    <property type="term" value="P:DNA integration"/>
    <property type="evidence" value="ECO:0007669"/>
    <property type="project" value="UniProtKB-KW"/>
</dbReference>
<evidence type="ECO:0000313" key="5">
    <source>
        <dbReference type="EMBL" id="CYX70800.1"/>
    </source>
</evidence>
<evidence type="ECO:0000313" key="6">
    <source>
        <dbReference type="Proteomes" id="UP000075182"/>
    </source>
</evidence>
<dbReference type="InterPro" id="IPR011010">
    <property type="entry name" value="DNA_brk_join_enz"/>
</dbReference>